<evidence type="ECO:0000259" key="3">
    <source>
        <dbReference type="PROSITE" id="PS50022"/>
    </source>
</evidence>
<gene>
    <name evidence="4" type="ORF">SAMN04489732_1227</name>
</gene>
<feature type="domain" description="F5/8 type C" evidence="3">
    <location>
        <begin position="638"/>
        <end position="789"/>
    </location>
</feature>
<dbReference type="Pfam" id="PF22815">
    <property type="entry name" value="CatAgl_D1"/>
    <property type="match status" value="1"/>
</dbReference>
<dbReference type="SMART" id="SM00231">
    <property type="entry name" value="FA58C"/>
    <property type="match status" value="1"/>
</dbReference>
<accession>A0A1H8YL05</accession>
<keyword evidence="5" id="KW-1185">Reference proteome</keyword>
<dbReference type="SUPFAM" id="SSF49785">
    <property type="entry name" value="Galactose-binding domain-like"/>
    <property type="match status" value="1"/>
</dbReference>
<dbReference type="InterPro" id="IPR000421">
    <property type="entry name" value="FA58C"/>
</dbReference>
<dbReference type="Gene3D" id="2.60.120.260">
    <property type="entry name" value="Galactose-binding domain-like"/>
    <property type="match status" value="2"/>
</dbReference>
<organism evidence="4 5">
    <name type="scientific">Amycolatopsis saalfeldensis</name>
    <dbReference type="NCBI Taxonomy" id="394193"/>
    <lineage>
        <taxon>Bacteria</taxon>
        <taxon>Bacillati</taxon>
        <taxon>Actinomycetota</taxon>
        <taxon>Actinomycetes</taxon>
        <taxon>Pseudonocardiales</taxon>
        <taxon>Pseudonocardiaceae</taxon>
        <taxon>Amycolatopsis</taxon>
    </lineage>
</organism>
<dbReference type="InterPro" id="IPR033801">
    <property type="entry name" value="CBM6-CBM35-CBM36-like_1"/>
</dbReference>
<sequence>MTPPGVFSAPEKRPPATGKRRIAALTSAVLAAAGLTALTLAASPAALPAAAAPAASGSALAVAGRGATVPFVEQEAENAATNGTVIGPDRAAGTLAGEASGRKAVTLSSQGQYVEFTLSAPSNSLDFRYSLPDNAQGTGIDGKIAVYVNGAHNRDLDLTSRYGWYYGGYPFSNDPGQGKAHHFYDEVRTLFPASYPQGTKIRIQVDAGDVTPATIDLADFEQVAPAKAQPANSLSVTDYGATPGDATDDAAAFDATVAAAKSQGKEVWIPAGTFVLNHHVTVDQVTVRGAGPWYSELHGSRAGIFGKGEPASCSTPTYPGNPAVPGSSTNVKLYDFAIMGEVDARVDCDQANGIGGALGGGSVVQDLWIQHTKVGLWLDGPFDGLTVRDNRILDQTADGLNLHQGISNVLVTNNFLRNTGDDGLAMWAEHDADHDNTFSFNTVLLPILANNIAIYGGHDNTVSDNVVADNQDQGGGIHVANRFSAVPLSGTTTVTRNTAMRTGVLDSNWQFGVGALWFDGRDSAITGRVDVVDNDLLDNNYEGVQFIDSATSDVHFDGLRITGAGTFAWQLQAKPAGTVKNVVATKIGRAGIYNCMGPDAMSGLADQGGNSGWTTTFCGSWPTPVYDGDSGGTSTPPTTPTTPTTPTQPPTGNVALNKAASASGSQGGFPPGNAVDGNTGTYWESANNAFPQSITVDLGSAVSVGRLLLKLPPSNDWGTRTQTIAVSGSAGNSGYSTLKPAAGYTFNPGSGNTATVTFTAASTRYLRLTFTGNTGWPAGQLSELEAYAS</sequence>
<proteinExistence type="predicted"/>
<dbReference type="CDD" id="cd14490">
    <property type="entry name" value="CBM6-CBM35-CBM36_like_1"/>
    <property type="match status" value="1"/>
</dbReference>
<feature type="compositionally biased region" description="Low complexity" evidence="1">
    <location>
        <begin position="633"/>
        <end position="645"/>
    </location>
</feature>
<dbReference type="Proteomes" id="UP000198582">
    <property type="component" value="Unassembled WGS sequence"/>
</dbReference>
<dbReference type="Pfam" id="PF22816">
    <property type="entry name" value="CatAgl_D2"/>
    <property type="match status" value="1"/>
</dbReference>
<dbReference type="STRING" id="394193.SAMN04489732_1227"/>
<dbReference type="RefSeq" id="WP_245787686.1">
    <property type="nucleotide sequence ID" value="NZ_FOEF01000022.1"/>
</dbReference>
<dbReference type="AlphaFoldDB" id="A0A1H8YL05"/>
<feature type="region of interest" description="Disordered" evidence="1">
    <location>
        <begin position="624"/>
        <end position="680"/>
    </location>
</feature>
<dbReference type="InterPro" id="IPR055149">
    <property type="entry name" value="Agl_cat_D2"/>
</dbReference>
<dbReference type="InterPro" id="IPR006626">
    <property type="entry name" value="PbH1"/>
</dbReference>
<evidence type="ECO:0000313" key="5">
    <source>
        <dbReference type="Proteomes" id="UP000198582"/>
    </source>
</evidence>
<evidence type="ECO:0000256" key="1">
    <source>
        <dbReference type="SAM" id="MobiDB-lite"/>
    </source>
</evidence>
<name>A0A1H8YL05_9PSEU</name>
<dbReference type="Gene3D" id="2.160.20.10">
    <property type="entry name" value="Single-stranded right-handed beta-helix, Pectin lyase-like"/>
    <property type="match status" value="1"/>
</dbReference>
<protein>
    <submittedName>
        <fullName evidence="4">F5/8 type C domain-containing protein</fullName>
    </submittedName>
</protein>
<feature type="signal peptide" evidence="2">
    <location>
        <begin position="1"/>
        <end position="41"/>
    </location>
</feature>
<dbReference type="SUPFAM" id="SSF51126">
    <property type="entry name" value="Pectin lyase-like"/>
    <property type="match status" value="1"/>
</dbReference>
<dbReference type="SMART" id="SM00710">
    <property type="entry name" value="PbH1"/>
    <property type="match status" value="6"/>
</dbReference>
<dbReference type="InterPro" id="IPR012334">
    <property type="entry name" value="Pectin_lyas_fold"/>
</dbReference>
<dbReference type="PROSITE" id="PS50022">
    <property type="entry name" value="FA58C_3"/>
    <property type="match status" value="1"/>
</dbReference>
<dbReference type="InterPro" id="IPR008979">
    <property type="entry name" value="Galactose-bd-like_sf"/>
</dbReference>
<dbReference type="InterPro" id="IPR011050">
    <property type="entry name" value="Pectin_lyase_fold/virulence"/>
</dbReference>
<dbReference type="EMBL" id="FOEF01000022">
    <property type="protein sequence ID" value="SEP52722.1"/>
    <property type="molecule type" value="Genomic_DNA"/>
</dbReference>
<keyword evidence="2" id="KW-0732">Signal</keyword>
<evidence type="ECO:0000256" key="2">
    <source>
        <dbReference type="SAM" id="SignalP"/>
    </source>
</evidence>
<dbReference type="Pfam" id="PF22633">
    <property type="entry name" value="F5_F8_type_C_2"/>
    <property type="match status" value="1"/>
</dbReference>
<feature type="chain" id="PRO_5038748500" evidence="2">
    <location>
        <begin position="42"/>
        <end position="789"/>
    </location>
</feature>
<reference evidence="4 5" key="1">
    <citation type="submission" date="2016-10" db="EMBL/GenBank/DDBJ databases">
        <authorList>
            <person name="de Groot N.N."/>
        </authorList>
    </citation>
    <scope>NUCLEOTIDE SEQUENCE [LARGE SCALE GENOMIC DNA]</scope>
    <source>
        <strain evidence="4 5">DSM 44993</strain>
    </source>
</reference>
<evidence type="ECO:0000313" key="4">
    <source>
        <dbReference type="EMBL" id="SEP52722.1"/>
    </source>
</evidence>